<reference evidence="1 2" key="1">
    <citation type="submission" date="2017-03" db="EMBL/GenBank/DDBJ databases">
        <title>Genome analysis of Rhizobial strains effectives or ineffectives for nitrogen fixation isolated from bean seeds.</title>
        <authorList>
            <person name="Peralta H."/>
            <person name="Aguilar-Vera A."/>
            <person name="Mora Y."/>
            <person name="Vargas-Lagunas C."/>
            <person name="Girard L."/>
            <person name="Mora J."/>
        </authorList>
    </citation>
    <scope>NUCLEOTIDE SEQUENCE [LARGE SCALE GENOMIC DNA]</scope>
    <source>
        <strain evidence="1 2">CCGM3</strain>
    </source>
</reference>
<sequence>MKLQMFVEAYRLGGLDGLNVALNGLSELERHSFLRELEVIGYTIRWRKAGSRFGYVWSGPKTKS</sequence>
<comment type="caution">
    <text evidence="1">The sequence shown here is derived from an EMBL/GenBank/DDBJ whole genome shotgun (WGS) entry which is preliminary data.</text>
</comment>
<proteinExistence type="predicted"/>
<dbReference type="AlphaFoldDB" id="A0A370KFD1"/>
<name>A0A370KFD1_9HYPH</name>
<evidence type="ECO:0000313" key="1">
    <source>
        <dbReference type="EMBL" id="RDJ03021.1"/>
    </source>
</evidence>
<protein>
    <submittedName>
        <fullName evidence="1">Uncharacterized protein</fullName>
    </submittedName>
</protein>
<dbReference type="OrthoDB" id="8380098at2"/>
<accession>A0A370KFD1</accession>
<dbReference type="RefSeq" id="WP_016556269.1">
    <property type="nucleotide sequence ID" value="NZ_KZ857269.1"/>
</dbReference>
<dbReference type="EMBL" id="NAAC01000045">
    <property type="protein sequence ID" value="RDJ03021.1"/>
    <property type="molecule type" value="Genomic_DNA"/>
</dbReference>
<dbReference type="Proteomes" id="UP000254939">
    <property type="component" value="Unassembled WGS sequence"/>
</dbReference>
<organism evidence="1 2">
    <name type="scientific">Rhizobium grahamii</name>
    <dbReference type="NCBI Taxonomy" id="1120045"/>
    <lineage>
        <taxon>Bacteria</taxon>
        <taxon>Pseudomonadati</taxon>
        <taxon>Pseudomonadota</taxon>
        <taxon>Alphaproteobacteria</taxon>
        <taxon>Hyphomicrobiales</taxon>
        <taxon>Rhizobiaceae</taxon>
        <taxon>Rhizobium/Agrobacterium group</taxon>
        <taxon>Rhizobium</taxon>
    </lineage>
</organism>
<gene>
    <name evidence="1" type="ORF">B5K06_31560</name>
</gene>
<evidence type="ECO:0000313" key="2">
    <source>
        <dbReference type="Proteomes" id="UP000254939"/>
    </source>
</evidence>